<keyword evidence="12" id="KW-1185">Reference proteome</keyword>
<proteinExistence type="predicted"/>
<feature type="compositionally biased region" description="Low complexity" evidence="8">
    <location>
        <begin position="274"/>
        <end position="291"/>
    </location>
</feature>
<evidence type="ECO:0000256" key="9">
    <source>
        <dbReference type="SAM" id="SignalP"/>
    </source>
</evidence>
<dbReference type="InterPro" id="IPR002000">
    <property type="entry name" value="Lysosome-assoc_membr_glycop"/>
</dbReference>
<dbReference type="EMBL" id="JAZDUA010000143">
    <property type="protein sequence ID" value="KAK7866602.1"/>
    <property type="molecule type" value="Genomic_DNA"/>
</dbReference>
<evidence type="ECO:0000256" key="7">
    <source>
        <dbReference type="ARBA" id="ARBA00023180"/>
    </source>
</evidence>
<comment type="caution">
    <text evidence="11">The sequence shown here is derived from an EMBL/GenBank/DDBJ whole genome shotgun (WGS) entry which is preliminary data.</text>
</comment>
<dbReference type="PANTHER" id="PTHR11506:SF40">
    <property type="entry name" value="LYSOSOME-ASSOCIATED MEMBRANE GLYCOPROTEIN 5"/>
    <property type="match status" value="1"/>
</dbReference>
<feature type="region of interest" description="Disordered" evidence="8">
    <location>
        <begin position="244"/>
        <end position="297"/>
    </location>
</feature>
<dbReference type="Pfam" id="PF01299">
    <property type="entry name" value="Lamp2-like_luminal"/>
    <property type="match status" value="1"/>
</dbReference>
<dbReference type="Pfam" id="PF20635">
    <property type="entry name" value="SMN_YG-box"/>
    <property type="match status" value="1"/>
</dbReference>
<evidence type="ECO:0000256" key="3">
    <source>
        <dbReference type="ARBA" id="ARBA00022729"/>
    </source>
</evidence>
<gene>
    <name evidence="11" type="ORF">R5R35_010435</name>
</gene>
<feature type="compositionally biased region" description="Polar residues" evidence="8">
    <location>
        <begin position="255"/>
        <end position="273"/>
    </location>
</feature>
<keyword evidence="5" id="KW-1133">Transmembrane helix</keyword>
<feature type="domain" description="Lysosome-associated membrane glycoprotein 2-like luminal" evidence="10">
    <location>
        <begin position="46"/>
        <end position="201"/>
    </location>
</feature>
<accession>A0AAN9VQK2</accession>
<comment type="subcellular location">
    <subcellularLocation>
        <location evidence="1">Endosome membrane</location>
        <topology evidence="1">Single-pass type I membrane protein</topology>
    </subcellularLocation>
</comment>
<dbReference type="PANTHER" id="PTHR11506">
    <property type="entry name" value="LYSOSOME-ASSOCIATED MEMBRANE GLYCOPROTEIN"/>
    <property type="match status" value="1"/>
</dbReference>
<organism evidence="11 12">
    <name type="scientific">Gryllus longicercus</name>
    <dbReference type="NCBI Taxonomy" id="2509291"/>
    <lineage>
        <taxon>Eukaryota</taxon>
        <taxon>Metazoa</taxon>
        <taxon>Ecdysozoa</taxon>
        <taxon>Arthropoda</taxon>
        <taxon>Hexapoda</taxon>
        <taxon>Insecta</taxon>
        <taxon>Pterygota</taxon>
        <taxon>Neoptera</taxon>
        <taxon>Polyneoptera</taxon>
        <taxon>Orthoptera</taxon>
        <taxon>Ensifera</taxon>
        <taxon>Gryllidea</taxon>
        <taxon>Grylloidea</taxon>
        <taxon>Gryllidae</taxon>
        <taxon>Gryllinae</taxon>
        <taxon>Gryllus</taxon>
    </lineage>
</organism>
<keyword evidence="2" id="KW-0812">Transmembrane</keyword>
<evidence type="ECO:0000256" key="1">
    <source>
        <dbReference type="ARBA" id="ARBA00004530"/>
    </source>
</evidence>
<evidence type="ECO:0000256" key="6">
    <source>
        <dbReference type="ARBA" id="ARBA00023136"/>
    </source>
</evidence>
<evidence type="ECO:0000313" key="12">
    <source>
        <dbReference type="Proteomes" id="UP001378592"/>
    </source>
</evidence>
<feature type="chain" id="PRO_5042862602" description="Lysosome-associated membrane glycoprotein 2-like luminal domain-containing protein" evidence="9">
    <location>
        <begin position="21"/>
        <end position="394"/>
    </location>
</feature>
<dbReference type="Gene3D" id="2.40.160.110">
    <property type="match status" value="1"/>
</dbReference>
<keyword evidence="7" id="KW-0325">Glycoprotein</keyword>
<dbReference type="InterPro" id="IPR047313">
    <property type="entry name" value="SMN_C"/>
</dbReference>
<reference evidence="11 12" key="1">
    <citation type="submission" date="2024-03" db="EMBL/GenBank/DDBJ databases">
        <title>The genome assembly and annotation of the cricket Gryllus longicercus Weissman &amp; Gray.</title>
        <authorList>
            <person name="Szrajer S."/>
            <person name="Gray D."/>
            <person name="Ylla G."/>
        </authorList>
    </citation>
    <scope>NUCLEOTIDE SEQUENCE [LARGE SCALE GENOMIC DNA]</scope>
    <source>
        <strain evidence="11">DAG 2021-001</strain>
        <tissue evidence="11">Whole body minus gut</tissue>
    </source>
</reference>
<dbReference type="Gene3D" id="3.40.190.10">
    <property type="entry name" value="Periplasmic binding protein-like II"/>
    <property type="match status" value="1"/>
</dbReference>
<sequence>MNRLGLALLLFQGSLFTSLATNVTTTPTPSPTTDKNQTETSAEIPLYKVNAKSGEVCILMELDAYVSINWAVSLNETKEMDMILQSSKVEATGSCSEEEAQIILTWKSFRLQWTFSKTRDWKKWFVKQVELQYDKSDLDHQNNATSGVITASTKSSSEVLLFSAPLGEAYHCASEEELDLGVTGSDSAMLRLRRFRLQPFLAKPEFGPGYCPTHISSSSYESSTPSSDSSEAGITKAATNLSLATSIPPHPSERPNVSTDQPLRTTSRNGFTGSTASSASSLNSHPPSSSAVPFSGSTKAPVLLDQTTHHEELPTTNPSGLMSTTAAPVASLPPYVYQKSLPNIVKMSYYPQKKMFLSGIKLDNNDALSAMLWSWYTSGFYTGYYQALQQSKKY</sequence>
<dbReference type="CDD" id="cd22852">
    <property type="entry name" value="SMN_C"/>
    <property type="match status" value="1"/>
</dbReference>
<feature type="signal peptide" evidence="9">
    <location>
        <begin position="1"/>
        <end position="20"/>
    </location>
</feature>
<dbReference type="InterPro" id="IPR048528">
    <property type="entry name" value="Lamp2-like_luminal"/>
</dbReference>
<dbReference type="AlphaFoldDB" id="A0AAN9VQK2"/>
<name>A0AAN9VQK2_9ORTH</name>
<dbReference type="GO" id="GO:0005765">
    <property type="term" value="C:lysosomal membrane"/>
    <property type="evidence" value="ECO:0007669"/>
    <property type="project" value="TreeGrafter"/>
</dbReference>
<protein>
    <recommendedName>
        <fullName evidence="10">Lysosome-associated membrane glycoprotein 2-like luminal domain-containing protein</fullName>
    </recommendedName>
</protein>
<evidence type="ECO:0000313" key="11">
    <source>
        <dbReference type="EMBL" id="KAK7866602.1"/>
    </source>
</evidence>
<keyword evidence="4" id="KW-0967">Endosome</keyword>
<evidence type="ECO:0000256" key="5">
    <source>
        <dbReference type="ARBA" id="ARBA00022989"/>
    </source>
</evidence>
<evidence type="ECO:0000259" key="10">
    <source>
        <dbReference type="Pfam" id="PF01299"/>
    </source>
</evidence>
<dbReference type="GO" id="GO:0031902">
    <property type="term" value="C:late endosome membrane"/>
    <property type="evidence" value="ECO:0007669"/>
    <property type="project" value="TreeGrafter"/>
</dbReference>
<evidence type="ECO:0000256" key="8">
    <source>
        <dbReference type="SAM" id="MobiDB-lite"/>
    </source>
</evidence>
<keyword evidence="3 9" id="KW-0732">Signal</keyword>
<dbReference type="Proteomes" id="UP001378592">
    <property type="component" value="Unassembled WGS sequence"/>
</dbReference>
<keyword evidence="6" id="KW-0472">Membrane</keyword>
<evidence type="ECO:0000256" key="2">
    <source>
        <dbReference type="ARBA" id="ARBA00022692"/>
    </source>
</evidence>
<dbReference type="GO" id="GO:0072594">
    <property type="term" value="P:establishment of protein localization to organelle"/>
    <property type="evidence" value="ECO:0007669"/>
    <property type="project" value="TreeGrafter"/>
</dbReference>
<evidence type="ECO:0000256" key="4">
    <source>
        <dbReference type="ARBA" id="ARBA00022753"/>
    </source>
</evidence>
<dbReference type="GO" id="GO:0005886">
    <property type="term" value="C:plasma membrane"/>
    <property type="evidence" value="ECO:0007669"/>
    <property type="project" value="TreeGrafter"/>
</dbReference>